<dbReference type="EMBL" id="JACJIM010000003">
    <property type="protein sequence ID" value="MBA9063203.1"/>
    <property type="molecule type" value="Genomic_DNA"/>
</dbReference>
<accession>A0ABR6DB83</accession>
<dbReference type="InterPro" id="IPR010644">
    <property type="entry name" value="ChdC/CLD"/>
</dbReference>
<keyword evidence="5" id="KW-1185">Reference proteome</keyword>
<dbReference type="Proteomes" id="UP000565455">
    <property type="component" value="Unassembled WGS sequence"/>
</dbReference>
<keyword evidence="3" id="KW-0408">Iron</keyword>
<dbReference type="SUPFAM" id="SSF54909">
    <property type="entry name" value="Dimeric alpha+beta barrel"/>
    <property type="match status" value="1"/>
</dbReference>
<reference evidence="4 5" key="1">
    <citation type="submission" date="2020-08" db="EMBL/GenBank/DDBJ databases">
        <title>Genomic Encyclopedia of Type Strains, Phase IV (KMG-IV): sequencing the most valuable type-strain genomes for metagenomic binning, comparative biology and taxonomic classification.</title>
        <authorList>
            <person name="Goeker M."/>
        </authorList>
    </citation>
    <scope>NUCLEOTIDE SEQUENCE [LARGE SCALE GENOMIC DNA]</scope>
    <source>
        <strain evidence="4 5">DSM 5686</strain>
    </source>
</reference>
<gene>
    <name evidence="4" type="ORF">GGQ91_002591</name>
</gene>
<dbReference type="GeneID" id="96604287"/>
<comment type="caution">
    <text evidence="4">The sequence shown here is derived from an EMBL/GenBank/DDBJ whole genome shotgun (WGS) entry which is preliminary data.</text>
</comment>
<dbReference type="RefSeq" id="WP_182592124.1">
    <property type="nucleotide sequence ID" value="NZ_JACJIM010000003.1"/>
</dbReference>
<evidence type="ECO:0000313" key="4">
    <source>
        <dbReference type="EMBL" id="MBA9063203.1"/>
    </source>
</evidence>
<dbReference type="Pfam" id="PF06778">
    <property type="entry name" value="Chlor_dismutase"/>
    <property type="match status" value="1"/>
</dbReference>
<keyword evidence="2" id="KW-0479">Metal-binding</keyword>
<dbReference type="InterPro" id="IPR011008">
    <property type="entry name" value="Dimeric_a/b-barrel"/>
</dbReference>
<protein>
    <submittedName>
        <fullName evidence="4">Chlorite dismutase</fullName>
    </submittedName>
</protein>
<evidence type="ECO:0000256" key="1">
    <source>
        <dbReference type="ARBA" id="ARBA00022617"/>
    </source>
</evidence>
<organism evidence="4 5">
    <name type="scientific">Methylobacterium fujisawaense</name>
    <dbReference type="NCBI Taxonomy" id="107400"/>
    <lineage>
        <taxon>Bacteria</taxon>
        <taxon>Pseudomonadati</taxon>
        <taxon>Pseudomonadota</taxon>
        <taxon>Alphaproteobacteria</taxon>
        <taxon>Hyphomicrobiales</taxon>
        <taxon>Methylobacteriaceae</taxon>
        <taxon>Methylobacterium</taxon>
    </lineage>
</organism>
<dbReference type="Gene3D" id="3.30.70.3420">
    <property type="match status" value="1"/>
</dbReference>
<name>A0ABR6DB83_9HYPH</name>
<proteinExistence type="predicted"/>
<evidence type="ECO:0000313" key="5">
    <source>
        <dbReference type="Proteomes" id="UP000565455"/>
    </source>
</evidence>
<evidence type="ECO:0000256" key="3">
    <source>
        <dbReference type="ARBA" id="ARBA00023004"/>
    </source>
</evidence>
<keyword evidence="1" id="KW-0349">Heme</keyword>
<evidence type="ECO:0000256" key="2">
    <source>
        <dbReference type="ARBA" id="ARBA00022723"/>
    </source>
</evidence>
<sequence>MPCVIEFTGGDRGPWRVTRAEATTGARLEEVAFVSVGLVSESEDPGHLASSDMAWRLRGAISNLRYTTRDEANRLRSLQAALDRPTATHAALIPIKKSQQWWDLAQDERREIFEETSKHTTIGMNYLPAIARRLHHSRDLREPFDFLTWFEFAPEHEADFETLLSNLRATREWTFVEREVDIRLTRD</sequence>